<dbReference type="InterPro" id="IPR036055">
    <property type="entry name" value="LDL_receptor-like_sf"/>
</dbReference>
<dbReference type="InterPro" id="IPR002172">
    <property type="entry name" value="LDrepeatLR_classA_rpt"/>
</dbReference>
<evidence type="ECO:0000313" key="6">
    <source>
        <dbReference type="Proteomes" id="UP000821837"/>
    </source>
</evidence>
<dbReference type="VEuPathDB" id="VectorBase:RSAN_043100"/>
<reference evidence="5" key="2">
    <citation type="submission" date="2021-09" db="EMBL/GenBank/DDBJ databases">
        <authorList>
            <person name="Jia N."/>
            <person name="Wang J."/>
            <person name="Shi W."/>
            <person name="Du L."/>
            <person name="Sun Y."/>
            <person name="Zhan W."/>
            <person name="Jiang J."/>
            <person name="Wang Q."/>
            <person name="Zhang B."/>
            <person name="Ji P."/>
            <person name="Sakyi L.B."/>
            <person name="Cui X."/>
            <person name="Yuan T."/>
            <person name="Jiang B."/>
            <person name="Yang W."/>
            <person name="Lam T.T.-Y."/>
            <person name="Chang Q."/>
            <person name="Ding S."/>
            <person name="Wang X."/>
            <person name="Zhu J."/>
            <person name="Ruan X."/>
            <person name="Zhao L."/>
            <person name="Wei J."/>
            <person name="Que T."/>
            <person name="Du C."/>
            <person name="Cheng J."/>
            <person name="Dai P."/>
            <person name="Han X."/>
            <person name="Huang E."/>
            <person name="Gao Y."/>
            <person name="Liu J."/>
            <person name="Shao H."/>
            <person name="Ye R."/>
            <person name="Li L."/>
            <person name="Wei W."/>
            <person name="Wang X."/>
            <person name="Wang C."/>
            <person name="Huo Q."/>
            <person name="Li W."/>
            <person name="Guo W."/>
            <person name="Chen H."/>
            <person name="Chen S."/>
            <person name="Zhou L."/>
            <person name="Zhou L."/>
            <person name="Ni X."/>
            <person name="Tian J."/>
            <person name="Zhou Y."/>
            <person name="Sheng Y."/>
            <person name="Liu T."/>
            <person name="Pan Y."/>
            <person name="Xia L."/>
            <person name="Li J."/>
            <person name="Zhao F."/>
            <person name="Cao W."/>
        </authorList>
    </citation>
    <scope>NUCLEOTIDE SEQUENCE</scope>
    <source>
        <strain evidence="5">Rsan-2018</strain>
        <tissue evidence="5">Larvae</tissue>
    </source>
</reference>
<feature type="domain" description="Fibronectin type-III" evidence="4">
    <location>
        <begin position="98"/>
        <end position="177"/>
    </location>
</feature>
<protein>
    <recommendedName>
        <fullName evidence="4">Fibronectin type-III domain-containing protein</fullName>
    </recommendedName>
</protein>
<sequence>MHIRTALLVCVLCLQEQVSAFDEREFQCWGTTNTIPSTWVCDGEGDCPLVVDQKASDGFERPDEALRFAFLAERLVVKSYQLAFMAASATLIAEKVPLEVTTAENSAVRLDWQPPKRDSNVPLTHAGYYLTARSSAVTFMRTIDAEQRGVVLDTLAPRTSYTLILRPFYSTNGSQKEERKLGRAVNATVVTSAGEDDAHEDNRCPARLSSGAECETEDAPTAFGSSPNADADSAIEARTLEKKQPTQRSQPVPDGRPRSRYGRILKAPDRLSM</sequence>
<proteinExistence type="predicted"/>
<dbReference type="SUPFAM" id="SSF49265">
    <property type="entry name" value="Fibronectin type III"/>
    <property type="match status" value="1"/>
</dbReference>
<dbReference type="Gene3D" id="2.60.40.10">
    <property type="entry name" value="Immunoglobulins"/>
    <property type="match status" value="1"/>
</dbReference>
<name>A0A9D4PHV5_RHISA</name>
<dbReference type="Pfam" id="PF00041">
    <property type="entry name" value="fn3"/>
    <property type="match status" value="1"/>
</dbReference>
<keyword evidence="3" id="KW-0732">Signal</keyword>
<comment type="caution">
    <text evidence="5">The sequence shown here is derived from an EMBL/GenBank/DDBJ whole genome shotgun (WGS) entry which is preliminary data.</text>
</comment>
<feature type="region of interest" description="Disordered" evidence="2">
    <location>
        <begin position="192"/>
        <end position="273"/>
    </location>
</feature>
<accession>A0A9D4PHV5</accession>
<evidence type="ECO:0000256" key="3">
    <source>
        <dbReference type="SAM" id="SignalP"/>
    </source>
</evidence>
<dbReference type="Proteomes" id="UP000821837">
    <property type="component" value="Unassembled WGS sequence"/>
</dbReference>
<evidence type="ECO:0000256" key="2">
    <source>
        <dbReference type="SAM" id="MobiDB-lite"/>
    </source>
</evidence>
<dbReference type="CDD" id="cd00112">
    <property type="entry name" value="LDLa"/>
    <property type="match status" value="1"/>
</dbReference>
<feature type="signal peptide" evidence="3">
    <location>
        <begin position="1"/>
        <end position="20"/>
    </location>
</feature>
<reference evidence="5" key="1">
    <citation type="journal article" date="2020" name="Cell">
        <title>Large-Scale Comparative Analyses of Tick Genomes Elucidate Their Genetic Diversity and Vector Capacities.</title>
        <authorList>
            <consortium name="Tick Genome and Microbiome Consortium (TIGMIC)"/>
            <person name="Jia N."/>
            <person name="Wang J."/>
            <person name="Shi W."/>
            <person name="Du L."/>
            <person name="Sun Y."/>
            <person name="Zhan W."/>
            <person name="Jiang J.F."/>
            <person name="Wang Q."/>
            <person name="Zhang B."/>
            <person name="Ji P."/>
            <person name="Bell-Sakyi L."/>
            <person name="Cui X.M."/>
            <person name="Yuan T.T."/>
            <person name="Jiang B.G."/>
            <person name="Yang W.F."/>
            <person name="Lam T.T."/>
            <person name="Chang Q.C."/>
            <person name="Ding S.J."/>
            <person name="Wang X.J."/>
            <person name="Zhu J.G."/>
            <person name="Ruan X.D."/>
            <person name="Zhao L."/>
            <person name="Wei J.T."/>
            <person name="Ye R.Z."/>
            <person name="Que T.C."/>
            <person name="Du C.H."/>
            <person name="Zhou Y.H."/>
            <person name="Cheng J.X."/>
            <person name="Dai P.F."/>
            <person name="Guo W.B."/>
            <person name="Han X.H."/>
            <person name="Huang E.J."/>
            <person name="Li L.F."/>
            <person name="Wei W."/>
            <person name="Gao Y.C."/>
            <person name="Liu J.Z."/>
            <person name="Shao H.Z."/>
            <person name="Wang X."/>
            <person name="Wang C.C."/>
            <person name="Yang T.C."/>
            <person name="Huo Q.B."/>
            <person name="Li W."/>
            <person name="Chen H.Y."/>
            <person name="Chen S.E."/>
            <person name="Zhou L.G."/>
            <person name="Ni X.B."/>
            <person name="Tian J.H."/>
            <person name="Sheng Y."/>
            <person name="Liu T."/>
            <person name="Pan Y.S."/>
            <person name="Xia L.Y."/>
            <person name="Li J."/>
            <person name="Zhao F."/>
            <person name="Cao W.C."/>
        </authorList>
    </citation>
    <scope>NUCLEOTIDE SEQUENCE</scope>
    <source>
        <strain evidence="5">Rsan-2018</strain>
    </source>
</reference>
<evidence type="ECO:0000256" key="1">
    <source>
        <dbReference type="ARBA" id="ARBA00023157"/>
    </source>
</evidence>
<dbReference type="AlphaFoldDB" id="A0A9D4PHV5"/>
<keyword evidence="6" id="KW-1185">Reference proteome</keyword>
<organism evidence="5 6">
    <name type="scientific">Rhipicephalus sanguineus</name>
    <name type="common">Brown dog tick</name>
    <name type="synonym">Ixodes sanguineus</name>
    <dbReference type="NCBI Taxonomy" id="34632"/>
    <lineage>
        <taxon>Eukaryota</taxon>
        <taxon>Metazoa</taxon>
        <taxon>Ecdysozoa</taxon>
        <taxon>Arthropoda</taxon>
        <taxon>Chelicerata</taxon>
        <taxon>Arachnida</taxon>
        <taxon>Acari</taxon>
        <taxon>Parasitiformes</taxon>
        <taxon>Ixodida</taxon>
        <taxon>Ixodoidea</taxon>
        <taxon>Ixodidae</taxon>
        <taxon>Rhipicephalinae</taxon>
        <taxon>Rhipicephalus</taxon>
        <taxon>Rhipicephalus</taxon>
    </lineage>
</organism>
<dbReference type="SUPFAM" id="SSF57424">
    <property type="entry name" value="LDL receptor-like module"/>
    <property type="match status" value="1"/>
</dbReference>
<evidence type="ECO:0000259" key="4">
    <source>
        <dbReference type="Pfam" id="PF00041"/>
    </source>
</evidence>
<feature type="chain" id="PRO_5038978937" description="Fibronectin type-III domain-containing protein" evidence="3">
    <location>
        <begin position="21"/>
        <end position="273"/>
    </location>
</feature>
<keyword evidence="1" id="KW-1015">Disulfide bond</keyword>
<dbReference type="InterPro" id="IPR013783">
    <property type="entry name" value="Ig-like_fold"/>
</dbReference>
<dbReference type="EMBL" id="JABSTV010001253">
    <property type="protein sequence ID" value="KAH7943441.1"/>
    <property type="molecule type" value="Genomic_DNA"/>
</dbReference>
<dbReference type="InterPro" id="IPR036116">
    <property type="entry name" value="FN3_sf"/>
</dbReference>
<gene>
    <name evidence="5" type="ORF">HPB52_008383</name>
</gene>
<dbReference type="Gene3D" id="4.10.400.10">
    <property type="entry name" value="Low-density Lipoprotein Receptor"/>
    <property type="match status" value="1"/>
</dbReference>
<dbReference type="InterPro" id="IPR003961">
    <property type="entry name" value="FN3_dom"/>
</dbReference>
<evidence type="ECO:0000313" key="5">
    <source>
        <dbReference type="EMBL" id="KAH7943441.1"/>
    </source>
</evidence>